<name>A0A7W7NY29_9SPHN</name>
<dbReference type="EMBL" id="JACHLR010000046">
    <property type="protein sequence ID" value="MBB4861036.1"/>
    <property type="molecule type" value="Genomic_DNA"/>
</dbReference>
<protein>
    <submittedName>
        <fullName evidence="1">Uncharacterized protein</fullName>
    </submittedName>
</protein>
<sequence>MDVVSLVAGQCCISGSHIFTRRRLVAQAR</sequence>
<evidence type="ECO:0000313" key="1">
    <source>
        <dbReference type="EMBL" id="MBB4861036.1"/>
    </source>
</evidence>
<dbReference type="Proteomes" id="UP000555448">
    <property type="component" value="Unassembled WGS sequence"/>
</dbReference>
<reference evidence="1 2" key="1">
    <citation type="submission" date="2020-08" db="EMBL/GenBank/DDBJ databases">
        <title>Functional genomics of gut bacteria from endangered species of beetles.</title>
        <authorList>
            <person name="Carlos-Shanley C."/>
        </authorList>
    </citation>
    <scope>NUCLEOTIDE SEQUENCE [LARGE SCALE GENOMIC DNA]</scope>
    <source>
        <strain evidence="1 2">S00245</strain>
    </source>
</reference>
<keyword evidence="2" id="KW-1185">Reference proteome</keyword>
<dbReference type="AlphaFoldDB" id="A0A7W7NY29"/>
<organism evidence="1 2">
    <name type="scientific">Novosphingobium chloroacetimidivorans</name>
    <dbReference type="NCBI Taxonomy" id="1428314"/>
    <lineage>
        <taxon>Bacteria</taxon>
        <taxon>Pseudomonadati</taxon>
        <taxon>Pseudomonadota</taxon>
        <taxon>Alphaproteobacteria</taxon>
        <taxon>Sphingomonadales</taxon>
        <taxon>Sphingomonadaceae</taxon>
        <taxon>Novosphingobium</taxon>
    </lineage>
</organism>
<gene>
    <name evidence="1" type="ORF">HNO88_004384</name>
</gene>
<comment type="caution">
    <text evidence="1">The sequence shown here is derived from an EMBL/GenBank/DDBJ whole genome shotgun (WGS) entry which is preliminary data.</text>
</comment>
<accession>A0A7W7NY29</accession>
<evidence type="ECO:0000313" key="2">
    <source>
        <dbReference type="Proteomes" id="UP000555448"/>
    </source>
</evidence>
<proteinExistence type="predicted"/>